<accession>A0ABQ2YLD1</accession>
<dbReference type="InterPro" id="IPR050362">
    <property type="entry name" value="Cation-dep_OMT"/>
</dbReference>
<dbReference type="CDD" id="cd02440">
    <property type="entry name" value="AdoMet_MTases"/>
    <property type="match status" value="1"/>
</dbReference>
<dbReference type="PANTHER" id="PTHR10509">
    <property type="entry name" value="O-METHYLTRANSFERASE-RELATED"/>
    <property type="match status" value="1"/>
</dbReference>
<evidence type="ECO:0000313" key="5">
    <source>
        <dbReference type="Proteomes" id="UP000600877"/>
    </source>
</evidence>
<protein>
    <submittedName>
        <fullName evidence="4">O-methyltransferase</fullName>
    </submittedName>
</protein>
<dbReference type="SUPFAM" id="SSF53335">
    <property type="entry name" value="S-adenosyl-L-methionine-dependent methyltransferases"/>
    <property type="match status" value="1"/>
</dbReference>
<sequence length="221" mass="24346">MTRTTIAVDDRLAAYLLQIGVTEHPVQTALREFTATHRMAKMQISPEQGQFLAWLVKLLGVRRYLEIGVFTGYSALTVALAMGEQGSTVACDMSTEFTTIARDYWRQAGVEDSIALYVQPAVQTLQMLLDDGQAGSFDLAFIDADKTSYPQYYEACLQLVRPGGVIAVDNIFLGGRVVEPQPEDPPSVRAMQAFNASLKHDPRVVMSVLPIGDGMTLLTRR</sequence>
<dbReference type="Proteomes" id="UP000600877">
    <property type="component" value="Unassembled WGS sequence"/>
</dbReference>
<dbReference type="PROSITE" id="PS51682">
    <property type="entry name" value="SAM_OMT_I"/>
    <property type="match status" value="1"/>
</dbReference>
<dbReference type="Gene3D" id="3.40.50.150">
    <property type="entry name" value="Vaccinia Virus protein VP39"/>
    <property type="match status" value="1"/>
</dbReference>
<dbReference type="InterPro" id="IPR002935">
    <property type="entry name" value="SAM_O-MeTrfase"/>
</dbReference>
<keyword evidence="5" id="KW-1185">Reference proteome</keyword>
<comment type="caution">
    <text evidence="4">The sequence shown here is derived from an EMBL/GenBank/DDBJ whole genome shotgun (WGS) entry which is preliminary data.</text>
</comment>
<evidence type="ECO:0000256" key="1">
    <source>
        <dbReference type="ARBA" id="ARBA00022603"/>
    </source>
</evidence>
<organism evidence="4 5">
    <name type="scientific">Vogesella alkaliphila</name>
    <dbReference type="NCBI Taxonomy" id="1193621"/>
    <lineage>
        <taxon>Bacteria</taxon>
        <taxon>Pseudomonadati</taxon>
        <taxon>Pseudomonadota</taxon>
        <taxon>Betaproteobacteria</taxon>
        <taxon>Neisseriales</taxon>
        <taxon>Chromobacteriaceae</taxon>
        <taxon>Vogesella</taxon>
    </lineage>
</organism>
<evidence type="ECO:0000313" key="4">
    <source>
        <dbReference type="EMBL" id="GGX86852.1"/>
    </source>
</evidence>
<dbReference type="Pfam" id="PF01596">
    <property type="entry name" value="Methyltransf_3"/>
    <property type="match status" value="1"/>
</dbReference>
<dbReference type="EMBL" id="BMYW01000003">
    <property type="protein sequence ID" value="GGX86852.1"/>
    <property type="molecule type" value="Genomic_DNA"/>
</dbReference>
<evidence type="ECO:0000256" key="2">
    <source>
        <dbReference type="ARBA" id="ARBA00022679"/>
    </source>
</evidence>
<name>A0ABQ2YLD1_9NEIS</name>
<keyword evidence="3" id="KW-0949">S-adenosyl-L-methionine</keyword>
<evidence type="ECO:0000256" key="3">
    <source>
        <dbReference type="ARBA" id="ARBA00022691"/>
    </source>
</evidence>
<dbReference type="InterPro" id="IPR029063">
    <property type="entry name" value="SAM-dependent_MTases_sf"/>
</dbReference>
<gene>
    <name evidence="4" type="ORF">GCM10011290_13440</name>
</gene>
<proteinExistence type="predicted"/>
<dbReference type="PANTHER" id="PTHR10509:SF14">
    <property type="entry name" value="CAFFEOYL-COA O-METHYLTRANSFERASE 3-RELATED"/>
    <property type="match status" value="1"/>
</dbReference>
<dbReference type="RefSeq" id="WP_189373362.1">
    <property type="nucleotide sequence ID" value="NZ_BMYW01000003.1"/>
</dbReference>
<reference evidence="5" key="1">
    <citation type="journal article" date="2019" name="Int. J. Syst. Evol. Microbiol.">
        <title>The Global Catalogue of Microorganisms (GCM) 10K type strain sequencing project: providing services to taxonomists for standard genome sequencing and annotation.</title>
        <authorList>
            <consortium name="The Broad Institute Genomics Platform"/>
            <consortium name="The Broad Institute Genome Sequencing Center for Infectious Disease"/>
            <person name="Wu L."/>
            <person name="Ma J."/>
        </authorList>
    </citation>
    <scope>NUCLEOTIDE SEQUENCE [LARGE SCALE GENOMIC DNA]</scope>
    <source>
        <strain evidence="5">KCTC 32041</strain>
    </source>
</reference>
<keyword evidence="1" id="KW-0489">Methyltransferase</keyword>
<keyword evidence="2" id="KW-0808">Transferase</keyword>